<name>A0ABP9SDH7_9ACTN</name>
<evidence type="ECO:0000313" key="3">
    <source>
        <dbReference type="Proteomes" id="UP001501570"/>
    </source>
</evidence>
<dbReference type="EMBL" id="BAABJQ010000019">
    <property type="protein sequence ID" value="GAA5193487.1"/>
    <property type="molecule type" value="Genomic_DNA"/>
</dbReference>
<accession>A0ABP9SDH7</accession>
<keyword evidence="1" id="KW-1133">Transmembrane helix</keyword>
<feature type="transmembrane region" description="Helical" evidence="1">
    <location>
        <begin position="68"/>
        <end position="87"/>
    </location>
</feature>
<keyword evidence="1" id="KW-0812">Transmembrane</keyword>
<evidence type="ECO:0000313" key="2">
    <source>
        <dbReference type="EMBL" id="GAA5193487.1"/>
    </source>
</evidence>
<gene>
    <name evidence="2" type="ORF">GCM10023322_55620</name>
</gene>
<comment type="caution">
    <text evidence="2">The sequence shown here is derived from an EMBL/GenBank/DDBJ whole genome shotgun (WGS) entry which is preliminary data.</text>
</comment>
<feature type="transmembrane region" description="Helical" evidence="1">
    <location>
        <begin position="267"/>
        <end position="290"/>
    </location>
</feature>
<protein>
    <submittedName>
        <fullName evidence="2">Uncharacterized protein</fullName>
    </submittedName>
</protein>
<dbReference type="Proteomes" id="UP001501570">
    <property type="component" value="Unassembled WGS sequence"/>
</dbReference>
<keyword evidence="1" id="KW-0472">Membrane</keyword>
<organism evidence="2 3">
    <name type="scientific">Rugosimonospora acidiphila</name>
    <dbReference type="NCBI Taxonomy" id="556531"/>
    <lineage>
        <taxon>Bacteria</taxon>
        <taxon>Bacillati</taxon>
        <taxon>Actinomycetota</taxon>
        <taxon>Actinomycetes</taxon>
        <taxon>Micromonosporales</taxon>
        <taxon>Micromonosporaceae</taxon>
        <taxon>Rugosimonospora</taxon>
    </lineage>
</organism>
<evidence type="ECO:0000256" key="1">
    <source>
        <dbReference type="SAM" id="Phobius"/>
    </source>
</evidence>
<sequence>MTDKLTRRYRRLLFAYPGAYRRLRGEELLGALLDAAPSGRTWPTVREAANLIRHGLRARLGRPASRTVVAWTVLTVVISGVFSAAFATRAGWQTARPLPRAAEAQAMLAEILPGQKFIGLQDAPALFVIYGQPLSWNSAQDLLFGDGGEYGQSGIAGGVDAPTLPPQETVALVQHNLRARGWRIYSLKVDGQDTAIVAQRGDTVLRMDVYPPQAAISPPINAGFLRATPFAVYPFGITGGILGALVAFLLFGWASRRTEGRHPALSVVAKMLLGITLFFWWVPTLFAFQWMTRHYQDQPNPSWPPMWEWLGQPTLSLLFLIGCGSALLGLALAAIPRHENEPLSTAAA</sequence>
<reference evidence="3" key="1">
    <citation type="journal article" date="2019" name="Int. J. Syst. Evol. Microbiol.">
        <title>The Global Catalogue of Microorganisms (GCM) 10K type strain sequencing project: providing services to taxonomists for standard genome sequencing and annotation.</title>
        <authorList>
            <consortium name="The Broad Institute Genomics Platform"/>
            <consortium name="The Broad Institute Genome Sequencing Center for Infectious Disease"/>
            <person name="Wu L."/>
            <person name="Ma J."/>
        </authorList>
    </citation>
    <scope>NUCLEOTIDE SEQUENCE [LARGE SCALE GENOMIC DNA]</scope>
    <source>
        <strain evidence="3">JCM 18304</strain>
    </source>
</reference>
<feature type="transmembrane region" description="Helical" evidence="1">
    <location>
        <begin position="231"/>
        <end position="255"/>
    </location>
</feature>
<feature type="transmembrane region" description="Helical" evidence="1">
    <location>
        <begin position="310"/>
        <end position="335"/>
    </location>
</feature>
<proteinExistence type="predicted"/>
<keyword evidence="3" id="KW-1185">Reference proteome</keyword>
<dbReference type="RefSeq" id="WP_345634481.1">
    <property type="nucleotide sequence ID" value="NZ_BAABJQ010000019.1"/>
</dbReference>